<comment type="caution">
    <text evidence="1">The sequence shown here is derived from an EMBL/GenBank/DDBJ whole genome shotgun (WGS) entry which is preliminary data.</text>
</comment>
<reference evidence="1" key="1">
    <citation type="submission" date="2021-03" db="EMBL/GenBank/DDBJ databases">
        <authorList>
            <consortium name="DOE Joint Genome Institute"/>
            <person name="Ahrendt S."/>
            <person name="Looney B.P."/>
            <person name="Miyauchi S."/>
            <person name="Morin E."/>
            <person name="Drula E."/>
            <person name="Courty P.E."/>
            <person name="Chicoki N."/>
            <person name="Fauchery L."/>
            <person name="Kohler A."/>
            <person name="Kuo A."/>
            <person name="Labutti K."/>
            <person name="Pangilinan J."/>
            <person name="Lipzen A."/>
            <person name="Riley R."/>
            <person name="Andreopoulos W."/>
            <person name="He G."/>
            <person name="Johnson J."/>
            <person name="Barry K.W."/>
            <person name="Grigoriev I.V."/>
            <person name="Nagy L."/>
            <person name="Hibbett D."/>
            <person name="Henrissat B."/>
            <person name="Matheny P.B."/>
            <person name="Labbe J."/>
            <person name="Martin F."/>
        </authorList>
    </citation>
    <scope>NUCLEOTIDE SEQUENCE</scope>
    <source>
        <strain evidence="1">HHB10654</strain>
    </source>
</reference>
<dbReference type="Proteomes" id="UP000814140">
    <property type="component" value="Unassembled WGS sequence"/>
</dbReference>
<evidence type="ECO:0000313" key="2">
    <source>
        <dbReference type="Proteomes" id="UP000814140"/>
    </source>
</evidence>
<accession>A0ACB8T8I9</accession>
<organism evidence="1 2">
    <name type="scientific">Artomyces pyxidatus</name>
    <dbReference type="NCBI Taxonomy" id="48021"/>
    <lineage>
        <taxon>Eukaryota</taxon>
        <taxon>Fungi</taxon>
        <taxon>Dikarya</taxon>
        <taxon>Basidiomycota</taxon>
        <taxon>Agaricomycotina</taxon>
        <taxon>Agaricomycetes</taxon>
        <taxon>Russulales</taxon>
        <taxon>Auriscalpiaceae</taxon>
        <taxon>Artomyces</taxon>
    </lineage>
</organism>
<evidence type="ECO:0000313" key="1">
    <source>
        <dbReference type="EMBL" id="KAI0065199.1"/>
    </source>
</evidence>
<protein>
    <submittedName>
        <fullName evidence="1">Uncharacterized protein</fullName>
    </submittedName>
</protein>
<gene>
    <name evidence="1" type="ORF">BV25DRAFT_1799242</name>
</gene>
<name>A0ACB8T8I9_9AGAM</name>
<reference evidence="1" key="2">
    <citation type="journal article" date="2022" name="New Phytol.">
        <title>Evolutionary transition to the ectomycorrhizal habit in the genomes of a hyperdiverse lineage of mushroom-forming fungi.</title>
        <authorList>
            <person name="Looney B."/>
            <person name="Miyauchi S."/>
            <person name="Morin E."/>
            <person name="Drula E."/>
            <person name="Courty P.E."/>
            <person name="Kohler A."/>
            <person name="Kuo A."/>
            <person name="LaButti K."/>
            <person name="Pangilinan J."/>
            <person name="Lipzen A."/>
            <person name="Riley R."/>
            <person name="Andreopoulos W."/>
            <person name="He G."/>
            <person name="Johnson J."/>
            <person name="Nolan M."/>
            <person name="Tritt A."/>
            <person name="Barry K.W."/>
            <person name="Grigoriev I.V."/>
            <person name="Nagy L.G."/>
            <person name="Hibbett D."/>
            <person name="Henrissat B."/>
            <person name="Matheny P.B."/>
            <person name="Labbe J."/>
            <person name="Martin F.M."/>
        </authorList>
    </citation>
    <scope>NUCLEOTIDE SEQUENCE</scope>
    <source>
        <strain evidence="1">HHB10654</strain>
    </source>
</reference>
<keyword evidence="2" id="KW-1185">Reference proteome</keyword>
<dbReference type="EMBL" id="MU277196">
    <property type="protein sequence ID" value="KAI0065199.1"/>
    <property type="molecule type" value="Genomic_DNA"/>
</dbReference>
<sequence>MSTTPPGPMDEDLESLLVLTQLSIADLEGEDARHKGKGRADAPLPDGHLAENLQLDHLRALQQLIHDHIFAASIDRALHLDHDFLESYAAVDQAETDDHNAALALSRGQALPLASQYQRSLPALSTSIASAPPDEPAVAEIISEQASQHSYASDLSTSTITLESLKTLKLTPTFPVASVDCIICTDSKIITLTFRAPCGDYYCRTCLVDLVETATHDESLFPVRCCQRPLPVDDFLPYLNPKLRVLFREKALEFGTPVKSRLYCCNPICSVFLGPSQDDGADLVCARCRTVVCSRCKSAGHPGETCTANASLAELMVLAEAEHWQTCPGCGALVELNQGCYHMTCRCRAQFCYLCAAPWKTCACAQWDEHRLLNDAERRVLNEHGERAAVRQPERHVARIEAEVERLRLNHACTDHRWIYRHGEGACEECRHHLPMFLMRCIHCQLLVCRRCAQNRF</sequence>
<proteinExistence type="predicted"/>